<evidence type="ECO:0000256" key="1">
    <source>
        <dbReference type="ARBA" id="ARBA00004196"/>
    </source>
</evidence>
<proteinExistence type="predicted"/>
<comment type="subcellular location">
    <subcellularLocation>
        <location evidence="1">Cell envelope</location>
    </subcellularLocation>
</comment>
<dbReference type="Gene3D" id="3.40.50.2300">
    <property type="match status" value="2"/>
</dbReference>
<evidence type="ECO:0000313" key="4">
    <source>
        <dbReference type="EMBL" id="CAB4586199.1"/>
    </source>
</evidence>
<dbReference type="GO" id="GO:0030246">
    <property type="term" value="F:carbohydrate binding"/>
    <property type="evidence" value="ECO:0007669"/>
    <property type="project" value="TreeGrafter"/>
</dbReference>
<evidence type="ECO:0000256" key="2">
    <source>
        <dbReference type="ARBA" id="ARBA00022729"/>
    </source>
</evidence>
<accession>A0A6J6FER3</accession>
<keyword evidence="2" id="KW-0732">Signal</keyword>
<sequence>MLTKGCGVMILVDYQGAGIQVAATAKEAGIPVIAYDRPIEGADYYVSFDNESVGALQGQAILDGLAAAGKDPKTARVIYGQGDPTDGNAKMFYDGALSVLEPAGVKPIFEMAGTWDGAKAGTLFEQALTAVGGKVDAVLAPNDNNAANIITILDKAGLKVPVSGQDASPAGLQNVLLGKQTTTVWKPYTLIATAASDLAIALLNGETPTADKTLADGTPYIAVTPNSVGQAGVKDVVAAGDAKYDEVCTDAVKAACDEFGVTA</sequence>
<dbReference type="InterPro" id="IPR028082">
    <property type="entry name" value="Peripla_BP_I"/>
</dbReference>
<gene>
    <name evidence="4" type="ORF">UFOPK1755_00835</name>
</gene>
<reference evidence="4" key="1">
    <citation type="submission" date="2020-05" db="EMBL/GenBank/DDBJ databases">
        <authorList>
            <person name="Chiriac C."/>
            <person name="Salcher M."/>
            <person name="Ghai R."/>
            <person name="Kavagutti S V."/>
        </authorList>
    </citation>
    <scope>NUCLEOTIDE SEQUENCE</scope>
</reference>
<name>A0A6J6FER3_9ZZZZ</name>
<dbReference type="GO" id="GO:0030288">
    <property type="term" value="C:outer membrane-bounded periplasmic space"/>
    <property type="evidence" value="ECO:0007669"/>
    <property type="project" value="TreeGrafter"/>
</dbReference>
<protein>
    <submittedName>
        <fullName evidence="4">Unannotated protein</fullName>
    </submittedName>
</protein>
<feature type="domain" description="Periplasmic binding protein" evidence="3">
    <location>
        <begin position="11"/>
        <end position="206"/>
    </location>
</feature>
<organism evidence="4">
    <name type="scientific">freshwater metagenome</name>
    <dbReference type="NCBI Taxonomy" id="449393"/>
    <lineage>
        <taxon>unclassified sequences</taxon>
        <taxon>metagenomes</taxon>
        <taxon>ecological metagenomes</taxon>
    </lineage>
</organism>
<dbReference type="EMBL" id="CAEZTX010000095">
    <property type="protein sequence ID" value="CAB4586199.1"/>
    <property type="molecule type" value="Genomic_DNA"/>
</dbReference>
<dbReference type="InterPro" id="IPR025997">
    <property type="entry name" value="SBP_2_dom"/>
</dbReference>
<dbReference type="PANTHER" id="PTHR30036:SF1">
    <property type="entry name" value="D-XYLOSE-BINDING PERIPLASMIC PROTEIN"/>
    <property type="match status" value="1"/>
</dbReference>
<dbReference type="SUPFAM" id="SSF53822">
    <property type="entry name" value="Periplasmic binding protein-like I"/>
    <property type="match status" value="1"/>
</dbReference>
<dbReference type="PANTHER" id="PTHR30036">
    <property type="entry name" value="D-XYLOSE-BINDING PERIPLASMIC PROTEIN"/>
    <property type="match status" value="1"/>
</dbReference>
<dbReference type="Pfam" id="PF13407">
    <property type="entry name" value="Peripla_BP_4"/>
    <property type="match status" value="1"/>
</dbReference>
<dbReference type="InterPro" id="IPR050555">
    <property type="entry name" value="Bact_Solute-Bind_Prot2"/>
</dbReference>
<evidence type="ECO:0000259" key="3">
    <source>
        <dbReference type="Pfam" id="PF13407"/>
    </source>
</evidence>
<dbReference type="AlphaFoldDB" id="A0A6J6FER3"/>